<dbReference type="InterPro" id="IPR001608">
    <property type="entry name" value="Ala_racemase_N"/>
</dbReference>
<dbReference type="KEGG" id="saf:SULAZ_0204"/>
<comment type="pathway">
    <text evidence="5">Amino-acid biosynthesis; D-alanine biosynthesis; D-alanine from L-alanine: step 1/1.</text>
</comment>
<sequence length="356" mass="39929">MDFIRSVALINTENLKKNVENLYKFSNKKIFAVVKADAYGHDACIVSKTLSSLDIVEGFCVATGYEGYLLREAGITKPIIVLGGILKQELELFNRYSLTPVISDFSHFEVAQKLEHKKIHIKFDTGMRRLGFYQSDIEKLKEKIKDFEVEGILSHFPSADTDPDYTKSQIEEFKEIVKMLDVNPKYIHIQNSAGVVYDCPFCNTIRLGIAIYGEKPTQDYPVSLYPVMTVLSKVISVKSVKKGDRISYCGTFKADRDMKVAVVSFGYADGLPRSLSNKGYVLINGKYCKIVGNITMDMTIVDVSDLDTVNVGDDVVIVGKLQDKEIKFSDIAKISGTIAYEIMCGISKRVIRKEVK</sequence>
<keyword evidence="10" id="KW-1185">Reference proteome</keyword>
<evidence type="ECO:0000256" key="4">
    <source>
        <dbReference type="ARBA" id="ARBA00023235"/>
    </source>
</evidence>
<feature type="binding site" evidence="5 7">
    <location>
        <position position="296"/>
    </location>
    <ligand>
        <name>substrate</name>
    </ligand>
</feature>
<comment type="function">
    <text evidence="5">Catalyzes the interconversion of L-alanine and D-alanine. May also act on other amino acids.</text>
</comment>
<gene>
    <name evidence="9" type="primary">alr</name>
    <name evidence="9" type="ordered locus">SULAZ_0204</name>
</gene>
<dbReference type="RefSeq" id="WP_012673730.1">
    <property type="nucleotide sequence ID" value="NC_012438.1"/>
</dbReference>
<accession>C1DXT9</accession>
<evidence type="ECO:0000256" key="2">
    <source>
        <dbReference type="ARBA" id="ARBA00001933"/>
    </source>
</evidence>
<dbReference type="PANTHER" id="PTHR30511">
    <property type="entry name" value="ALANINE RACEMASE"/>
    <property type="match status" value="1"/>
</dbReference>
<evidence type="ECO:0000256" key="6">
    <source>
        <dbReference type="PIRSR" id="PIRSR600821-50"/>
    </source>
</evidence>
<dbReference type="Gene3D" id="3.20.20.10">
    <property type="entry name" value="Alanine racemase"/>
    <property type="match status" value="1"/>
</dbReference>
<evidence type="ECO:0000256" key="3">
    <source>
        <dbReference type="ARBA" id="ARBA00022898"/>
    </source>
</evidence>
<evidence type="ECO:0000256" key="7">
    <source>
        <dbReference type="PIRSR" id="PIRSR600821-52"/>
    </source>
</evidence>
<dbReference type="InterPro" id="IPR020622">
    <property type="entry name" value="Ala_racemase_pyridoxalP-BS"/>
</dbReference>
<dbReference type="InterPro" id="IPR011079">
    <property type="entry name" value="Ala_racemase_C"/>
</dbReference>
<protein>
    <recommendedName>
        <fullName evidence="5">Alanine racemase</fullName>
        <ecNumber evidence="5">5.1.1.1</ecNumber>
    </recommendedName>
</protein>
<comment type="similarity">
    <text evidence="5">Belongs to the alanine racemase family.</text>
</comment>
<dbReference type="Proteomes" id="UP000001369">
    <property type="component" value="Chromosome"/>
</dbReference>
<feature type="active site" description="Proton acceptor; specific for L-alanine" evidence="5">
    <location>
        <position position="248"/>
    </location>
</feature>
<dbReference type="SUPFAM" id="SSF51419">
    <property type="entry name" value="PLP-binding barrel"/>
    <property type="match status" value="1"/>
</dbReference>
<dbReference type="AlphaFoldDB" id="C1DXT9"/>
<dbReference type="InterPro" id="IPR029066">
    <property type="entry name" value="PLP-binding_barrel"/>
</dbReference>
<organism evidence="9 10">
    <name type="scientific">Sulfurihydrogenibium azorense (strain DSM 15241 / OCM 825 / Az-Fu1)</name>
    <dbReference type="NCBI Taxonomy" id="204536"/>
    <lineage>
        <taxon>Bacteria</taxon>
        <taxon>Pseudomonadati</taxon>
        <taxon>Aquificota</taxon>
        <taxon>Aquificia</taxon>
        <taxon>Aquificales</taxon>
        <taxon>Hydrogenothermaceae</taxon>
        <taxon>Sulfurihydrogenibium</taxon>
    </lineage>
</organism>
<dbReference type="EC" id="5.1.1.1" evidence="5"/>
<dbReference type="GO" id="GO:0008784">
    <property type="term" value="F:alanine racemase activity"/>
    <property type="evidence" value="ECO:0007669"/>
    <property type="project" value="UniProtKB-UniRule"/>
</dbReference>
<reference evidence="9 10" key="1">
    <citation type="journal article" date="2009" name="J. Bacteriol.">
        <title>Complete and draft genome sequences of six members of the Aquificales.</title>
        <authorList>
            <person name="Reysenbach A.L."/>
            <person name="Hamamura N."/>
            <person name="Podar M."/>
            <person name="Griffiths E."/>
            <person name="Ferreira S."/>
            <person name="Hochstein R."/>
            <person name="Heidelberg J."/>
            <person name="Johnson J."/>
            <person name="Mead D."/>
            <person name="Pohorille A."/>
            <person name="Sarmiento M."/>
            <person name="Schweighofer K."/>
            <person name="Seshadri R."/>
            <person name="Voytek M.A."/>
        </authorList>
    </citation>
    <scope>NUCLEOTIDE SEQUENCE [LARGE SCALE GENOMIC DNA]</scope>
    <source>
        <strain evidence="10">Az-Fu1 / DSM 15241 / OCM 825</strain>
    </source>
</reference>
<comment type="catalytic activity">
    <reaction evidence="1 5">
        <text>L-alanine = D-alanine</text>
        <dbReference type="Rhea" id="RHEA:20249"/>
        <dbReference type="ChEBI" id="CHEBI:57416"/>
        <dbReference type="ChEBI" id="CHEBI:57972"/>
        <dbReference type="EC" id="5.1.1.1"/>
    </reaction>
</comment>
<dbReference type="HOGENOM" id="CLU_028393_2_2_0"/>
<dbReference type="GO" id="GO:0030632">
    <property type="term" value="P:D-alanine biosynthetic process"/>
    <property type="evidence" value="ECO:0007669"/>
    <property type="project" value="UniProtKB-UniRule"/>
</dbReference>
<dbReference type="Gene3D" id="2.40.37.10">
    <property type="entry name" value="Lyase, Ornithine Decarboxylase, Chain A, domain 1"/>
    <property type="match status" value="1"/>
</dbReference>
<dbReference type="PANTHER" id="PTHR30511:SF0">
    <property type="entry name" value="ALANINE RACEMASE, CATABOLIC-RELATED"/>
    <property type="match status" value="1"/>
</dbReference>
<dbReference type="STRING" id="204536.SULAZ_0204"/>
<dbReference type="InterPro" id="IPR009006">
    <property type="entry name" value="Ala_racemase/Decarboxylase_C"/>
</dbReference>
<feature type="active site" description="Proton acceptor; specific for D-alanine" evidence="5">
    <location>
        <position position="35"/>
    </location>
</feature>
<dbReference type="SMART" id="SM01005">
    <property type="entry name" value="Ala_racemase_C"/>
    <property type="match status" value="1"/>
</dbReference>
<dbReference type="NCBIfam" id="TIGR00492">
    <property type="entry name" value="alr"/>
    <property type="match status" value="1"/>
</dbReference>
<evidence type="ECO:0000256" key="5">
    <source>
        <dbReference type="HAMAP-Rule" id="MF_01201"/>
    </source>
</evidence>
<dbReference type="PROSITE" id="PS00395">
    <property type="entry name" value="ALANINE_RACEMASE"/>
    <property type="match status" value="1"/>
</dbReference>
<keyword evidence="4 5" id="KW-0413">Isomerase</keyword>
<dbReference type="FunFam" id="3.20.20.10:FF:000002">
    <property type="entry name" value="Alanine racemase"/>
    <property type="match status" value="1"/>
</dbReference>
<dbReference type="Pfam" id="PF00842">
    <property type="entry name" value="Ala_racemase_C"/>
    <property type="match status" value="1"/>
</dbReference>
<dbReference type="GO" id="GO:0005829">
    <property type="term" value="C:cytosol"/>
    <property type="evidence" value="ECO:0007669"/>
    <property type="project" value="TreeGrafter"/>
</dbReference>
<comment type="cofactor">
    <cofactor evidence="2 5 6">
        <name>pyridoxal 5'-phosphate</name>
        <dbReference type="ChEBI" id="CHEBI:597326"/>
    </cofactor>
</comment>
<feature type="domain" description="Alanine racemase C-terminal" evidence="8">
    <location>
        <begin position="227"/>
        <end position="355"/>
    </location>
</feature>
<dbReference type="EMBL" id="CP001229">
    <property type="protein sequence ID" value="ACN98405.1"/>
    <property type="molecule type" value="Genomic_DNA"/>
</dbReference>
<dbReference type="InterPro" id="IPR000821">
    <property type="entry name" value="Ala_racemase"/>
</dbReference>
<dbReference type="SUPFAM" id="SSF50621">
    <property type="entry name" value="Alanine racemase C-terminal domain-like"/>
    <property type="match status" value="1"/>
</dbReference>
<dbReference type="HAMAP" id="MF_01201">
    <property type="entry name" value="Ala_racemase"/>
    <property type="match status" value="1"/>
</dbReference>
<evidence type="ECO:0000256" key="1">
    <source>
        <dbReference type="ARBA" id="ARBA00000316"/>
    </source>
</evidence>
<dbReference type="Pfam" id="PF01168">
    <property type="entry name" value="Ala_racemase_N"/>
    <property type="match status" value="1"/>
</dbReference>
<evidence type="ECO:0000313" key="9">
    <source>
        <dbReference type="EMBL" id="ACN98405.1"/>
    </source>
</evidence>
<dbReference type="PRINTS" id="PR00992">
    <property type="entry name" value="ALARACEMASE"/>
</dbReference>
<dbReference type="GO" id="GO:0030170">
    <property type="term" value="F:pyridoxal phosphate binding"/>
    <property type="evidence" value="ECO:0007669"/>
    <property type="project" value="UniProtKB-UniRule"/>
</dbReference>
<feature type="modified residue" description="N6-(pyridoxal phosphate)lysine" evidence="5 6">
    <location>
        <position position="35"/>
    </location>
</feature>
<dbReference type="eggNOG" id="COG0787">
    <property type="taxonomic scope" value="Bacteria"/>
</dbReference>
<evidence type="ECO:0000259" key="8">
    <source>
        <dbReference type="SMART" id="SM01005"/>
    </source>
</evidence>
<proteinExistence type="inferred from homology"/>
<name>C1DXT9_SULAA</name>
<dbReference type="UniPathway" id="UPA00042">
    <property type="reaction ID" value="UER00497"/>
</dbReference>
<evidence type="ECO:0000313" key="10">
    <source>
        <dbReference type="Proteomes" id="UP000001369"/>
    </source>
</evidence>
<feature type="binding site" evidence="5 7">
    <location>
        <position position="129"/>
    </location>
    <ligand>
        <name>substrate</name>
    </ligand>
</feature>
<dbReference type="CDD" id="cd00430">
    <property type="entry name" value="PLPDE_III_AR"/>
    <property type="match status" value="1"/>
</dbReference>
<keyword evidence="3 5" id="KW-0663">Pyridoxal phosphate</keyword>